<keyword evidence="1" id="KW-0732">Signal</keyword>
<proteinExistence type="predicted"/>
<dbReference type="InterPro" id="IPR029058">
    <property type="entry name" value="AB_hydrolase_fold"/>
</dbReference>
<dbReference type="Gene3D" id="3.40.50.1820">
    <property type="entry name" value="alpha/beta hydrolase"/>
    <property type="match status" value="1"/>
</dbReference>
<dbReference type="InterPro" id="IPR000801">
    <property type="entry name" value="Esterase-like"/>
</dbReference>
<dbReference type="SUPFAM" id="SSF48452">
    <property type="entry name" value="TPR-like"/>
    <property type="match status" value="1"/>
</dbReference>
<reference evidence="2 3" key="1">
    <citation type="submission" date="2014-12" db="EMBL/GenBank/DDBJ databases">
        <title>Draft Genome Sequence of Pseudoalteromonas luteoviolacea HI1.</title>
        <authorList>
            <person name="Asahina A.Y."/>
            <person name="Hadfield M.G."/>
        </authorList>
    </citation>
    <scope>NUCLEOTIDE SEQUENCE [LARGE SCALE GENOMIC DNA]</scope>
    <source>
        <strain evidence="2 3">HI1</strain>
    </source>
</reference>
<evidence type="ECO:0000313" key="2">
    <source>
        <dbReference type="EMBL" id="KID56325.1"/>
    </source>
</evidence>
<evidence type="ECO:0000256" key="1">
    <source>
        <dbReference type="SAM" id="SignalP"/>
    </source>
</evidence>
<dbReference type="SUPFAM" id="SSF53474">
    <property type="entry name" value="alpha/beta-Hydrolases"/>
    <property type="match status" value="1"/>
</dbReference>
<dbReference type="Proteomes" id="UP000031327">
    <property type="component" value="Unassembled WGS sequence"/>
</dbReference>
<comment type="caution">
    <text evidence="2">The sequence shown here is derived from an EMBL/GenBank/DDBJ whole genome shotgun (WGS) entry which is preliminary data.</text>
</comment>
<dbReference type="PANTHER" id="PTHR48098:SF6">
    <property type="entry name" value="FERRI-BACILLIBACTIN ESTERASE BESA"/>
    <property type="match status" value="1"/>
</dbReference>
<sequence length="419" mass="47181">MQFVWYILFFIATFCTQASVNPITVAPLIVGKTLSISSKYIKDAPNFDVYLPSDYHTTSEKRTYPLVVTLDGWLVSEVTNGILSHLGDTASMPQAIIVSVHSHNRFAWGPELYVSNSGWQGEKSDRLEGFSQGRSQDMINYLQQELFPFLKSRYRINDFRIFIGASPTAAFGLHTLNAAPNLFNAHFLFAATDVLGLGYTPDTTMIDAIAKSFEKTPDRTGFLYVASAKREAERNPVRYTLAKQLREALAPYSKTFKLKVEHIDDYGHYPMIVPGLLNAIGFVFPRKDWDIGIKFIEFTNNGNQTLTDILAHYQMLSKQVGFDVYPNLNLNNNAACIRAIAQRLRAQGRYNEADALFNYWISHSPSSASAVAGLAVSKELQGEEKEALTLYRKALTLTEPENTRRKEWLTGKIESLTKK</sequence>
<accession>A0A0C1QA72</accession>
<dbReference type="InterPro" id="IPR050583">
    <property type="entry name" value="Mycobacterial_A85_antigen"/>
</dbReference>
<dbReference type="InterPro" id="IPR011990">
    <property type="entry name" value="TPR-like_helical_dom_sf"/>
</dbReference>
<dbReference type="OrthoDB" id="6316086at2"/>
<dbReference type="AlphaFoldDB" id="A0A0C1QA72"/>
<protein>
    <submittedName>
        <fullName evidence="2">Uncharacterized protein</fullName>
    </submittedName>
</protein>
<feature type="signal peptide" evidence="1">
    <location>
        <begin position="1"/>
        <end position="20"/>
    </location>
</feature>
<dbReference type="Gene3D" id="1.25.40.10">
    <property type="entry name" value="Tetratricopeptide repeat domain"/>
    <property type="match status" value="1"/>
</dbReference>
<name>A0A0C1QA72_9GAMM</name>
<dbReference type="EMBL" id="JWIC01000007">
    <property type="protein sequence ID" value="KID56325.1"/>
    <property type="molecule type" value="Genomic_DNA"/>
</dbReference>
<feature type="chain" id="PRO_5002136751" evidence="1">
    <location>
        <begin position="21"/>
        <end position="419"/>
    </location>
</feature>
<dbReference type="PANTHER" id="PTHR48098">
    <property type="entry name" value="ENTEROCHELIN ESTERASE-RELATED"/>
    <property type="match status" value="1"/>
</dbReference>
<gene>
    <name evidence="2" type="ORF">JF50_18955</name>
</gene>
<dbReference type="Pfam" id="PF00756">
    <property type="entry name" value="Esterase"/>
    <property type="match status" value="1"/>
</dbReference>
<evidence type="ECO:0000313" key="3">
    <source>
        <dbReference type="Proteomes" id="UP000031327"/>
    </source>
</evidence>
<organism evidence="2 3">
    <name type="scientific">Pseudoalteromonas luteoviolacea</name>
    <dbReference type="NCBI Taxonomy" id="43657"/>
    <lineage>
        <taxon>Bacteria</taxon>
        <taxon>Pseudomonadati</taxon>
        <taxon>Pseudomonadota</taxon>
        <taxon>Gammaproteobacteria</taxon>
        <taxon>Alteromonadales</taxon>
        <taxon>Pseudoalteromonadaceae</taxon>
        <taxon>Pseudoalteromonas</taxon>
    </lineage>
</organism>
<dbReference type="RefSeq" id="WP_039610897.1">
    <property type="nucleotide sequence ID" value="NZ_JWIC01000007.1"/>
</dbReference>